<keyword evidence="4" id="KW-1185">Reference proteome</keyword>
<dbReference type="Proteomes" id="UP000221165">
    <property type="component" value="Unassembled WGS sequence"/>
</dbReference>
<feature type="compositionally biased region" description="Basic and acidic residues" evidence="1">
    <location>
        <begin position="426"/>
        <end position="440"/>
    </location>
</feature>
<reference evidence="3 4" key="1">
    <citation type="journal article" date="2017" name="Int. J. Parasitol.">
        <title>The genome of the protozoan parasite Cystoisospora suis and a reverse vaccinology approach to identify vaccine candidates.</title>
        <authorList>
            <person name="Palmieri N."/>
            <person name="Shrestha A."/>
            <person name="Ruttkowski B."/>
            <person name="Beck T."/>
            <person name="Vogl C."/>
            <person name="Tomley F."/>
            <person name="Blake D.P."/>
            <person name="Joachim A."/>
        </authorList>
    </citation>
    <scope>NUCLEOTIDE SEQUENCE [LARGE SCALE GENOMIC DNA]</scope>
    <source>
        <strain evidence="3 4">Wien I</strain>
    </source>
</reference>
<keyword evidence="2" id="KW-0472">Membrane</keyword>
<feature type="region of interest" description="Disordered" evidence="1">
    <location>
        <begin position="517"/>
        <end position="548"/>
    </location>
</feature>
<feature type="compositionally biased region" description="Basic and acidic residues" evidence="1">
    <location>
        <begin position="460"/>
        <end position="472"/>
    </location>
</feature>
<protein>
    <submittedName>
        <fullName evidence="3">Caax protease self-immunity protein</fullName>
    </submittedName>
</protein>
<feature type="region of interest" description="Disordered" evidence="1">
    <location>
        <begin position="656"/>
        <end position="692"/>
    </location>
</feature>
<dbReference type="GeneID" id="94424704"/>
<dbReference type="GO" id="GO:0006508">
    <property type="term" value="P:proteolysis"/>
    <property type="evidence" value="ECO:0007669"/>
    <property type="project" value="UniProtKB-KW"/>
</dbReference>
<keyword evidence="2" id="KW-0812">Transmembrane</keyword>
<evidence type="ECO:0000313" key="4">
    <source>
        <dbReference type="Proteomes" id="UP000221165"/>
    </source>
</evidence>
<evidence type="ECO:0000256" key="2">
    <source>
        <dbReference type="SAM" id="Phobius"/>
    </source>
</evidence>
<dbReference type="AlphaFoldDB" id="A0A2C6LDJ5"/>
<organism evidence="3 4">
    <name type="scientific">Cystoisospora suis</name>
    <dbReference type="NCBI Taxonomy" id="483139"/>
    <lineage>
        <taxon>Eukaryota</taxon>
        <taxon>Sar</taxon>
        <taxon>Alveolata</taxon>
        <taxon>Apicomplexa</taxon>
        <taxon>Conoidasida</taxon>
        <taxon>Coccidia</taxon>
        <taxon>Eucoccidiorida</taxon>
        <taxon>Eimeriorina</taxon>
        <taxon>Sarcocystidae</taxon>
        <taxon>Cystoisospora</taxon>
    </lineage>
</organism>
<gene>
    <name evidence="3" type="ORF">CSUI_001287</name>
</gene>
<feature type="transmembrane region" description="Helical" evidence="2">
    <location>
        <begin position="139"/>
        <end position="165"/>
    </location>
</feature>
<name>A0A2C6LDJ5_9APIC</name>
<feature type="compositionally biased region" description="Low complexity" evidence="1">
    <location>
        <begin position="661"/>
        <end position="673"/>
    </location>
</feature>
<feature type="region of interest" description="Disordered" evidence="1">
    <location>
        <begin position="567"/>
        <end position="593"/>
    </location>
</feature>
<keyword evidence="3" id="KW-0378">Hydrolase</keyword>
<dbReference type="RefSeq" id="XP_067926528.1">
    <property type="nucleotide sequence ID" value="XM_068061493.1"/>
</dbReference>
<sequence length="758" mass="82976">MNALSSRPCASGEVSSLINTPSCQETCFNSFCLFFPVSRFFFATHEKHDDPEMSVLSHPHTPGFGVVDQEGEKGAVIRCEEKSKDYSSFHNRAFLSFLIPPSSLSSDEWCLRSMNFRSCVCCSSKSCVTKNQSQCSSRLVRLLSCLAFLSSVVFLLLIFSFPLLVSGLRIFNQGSLRHCCNTPALESCLLSSTSHQSSPHLPQKEALGPSTSSILTAVGSFPRSFASLQKKIKSYVSENVASHGVPQQFLRSDAFVSFRHSFFPLSFSSFLRLHFLTSLVSLGSLSLNAWLSLNRIVLLPRLPLSCLALFRLHSRVHETLRRRLAFSNTSHVAIQAIIIAPLLEEIQFRWMIQKILLGGLLLTTTSFSKSPCYSTDTITDTRVSHSESSPLFLPLHQNNKVVNSNLTGSPCHNAINPGRASTPFSVDDKRRSRDPLEKLRFPAHTGDSCCARPVPATSDTRGKEPSSKESKESALSPFLSVSQVTRIVLTSLLFGLAHYQIPNSYDAKVTTDNISSPLTPSFSSSPSSLKSSLPSHLMSKASESSSPSHTLEKSFLLLPRHPPCEIPATPTPLSFSSPSKTSPHPSTHLGLSSPLLTTPQLLSLPLVHVDKASPSPATSSLPSLFPSLISLRSSHPCFLTWGNEATSPSLCRGSLDEENSRNLSTNTSSFSSTIRRHETRERNLPSTRLPSSPSVTECIGANRVISATAQALVWGMAMERGGLLTAISLHALHNAQQILILSIVKFLLRRMKINRQTP</sequence>
<accession>A0A2C6LDJ5</accession>
<keyword evidence="3" id="KW-0645">Protease</keyword>
<proteinExistence type="predicted"/>
<evidence type="ECO:0000313" key="3">
    <source>
        <dbReference type="EMBL" id="PHJ24856.1"/>
    </source>
</evidence>
<keyword evidence="2" id="KW-1133">Transmembrane helix</keyword>
<evidence type="ECO:0000256" key="1">
    <source>
        <dbReference type="SAM" id="MobiDB-lite"/>
    </source>
</evidence>
<comment type="caution">
    <text evidence="3">The sequence shown here is derived from an EMBL/GenBank/DDBJ whole genome shotgun (WGS) entry which is preliminary data.</text>
</comment>
<feature type="region of interest" description="Disordered" evidence="1">
    <location>
        <begin position="408"/>
        <end position="475"/>
    </location>
</feature>
<dbReference type="GO" id="GO:0008233">
    <property type="term" value="F:peptidase activity"/>
    <property type="evidence" value="ECO:0007669"/>
    <property type="project" value="UniProtKB-KW"/>
</dbReference>
<dbReference type="EMBL" id="MIGC01000505">
    <property type="protein sequence ID" value="PHJ24856.1"/>
    <property type="molecule type" value="Genomic_DNA"/>
</dbReference>
<feature type="compositionally biased region" description="Low complexity" evidence="1">
    <location>
        <begin position="517"/>
        <end position="539"/>
    </location>
</feature>
<dbReference type="OrthoDB" id="10431390at2759"/>
<dbReference type="VEuPathDB" id="ToxoDB:CSUI_001287"/>